<evidence type="ECO:0000256" key="3">
    <source>
        <dbReference type="ARBA" id="ARBA00022840"/>
    </source>
</evidence>
<dbReference type="Proteomes" id="UP001242732">
    <property type="component" value="Chromosome"/>
</dbReference>
<evidence type="ECO:0000313" key="6">
    <source>
        <dbReference type="Proteomes" id="UP001242732"/>
    </source>
</evidence>
<sequence length="316" mass="34075">MDSTVKPFLDAITDVRASINEPGRSLQFPGPVVLQPEIQPYVAGLLKHFMELQAVDATLHHEGLVWRGHLDRSVVDGPWVNFRKMPEQPPTLDTLPSPLPTVIREWLLKPSHSEGGLMLVAGPTGAGKTTTASATVISRLKELGGFATTVEQPPEQPLNGWHHGATKKGYCSQAWVKIEGESPWAAALTGVLRSQAAGTPTMLFVGEIREAEAARVALQAAGNGFLVICTSFATDTVSAVSSFAKCLDESQQEMFSLLLRGVVFQKLDGKLLTAKLLESTLAVQQAIAAAKYASLEGEAQRQANERMLLSTRFATH</sequence>
<evidence type="ECO:0000313" key="5">
    <source>
        <dbReference type="EMBL" id="WIY51180.1"/>
    </source>
</evidence>
<name>A0ABY9AW57_PARCI</name>
<dbReference type="InterPro" id="IPR027417">
    <property type="entry name" value="P-loop_NTPase"/>
</dbReference>
<dbReference type="RefSeq" id="WP_011795809.1">
    <property type="nucleotide sequence ID" value="NZ_CP023687.1"/>
</dbReference>
<evidence type="ECO:0000256" key="2">
    <source>
        <dbReference type="ARBA" id="ARBA00022741"/>
    </source>
</evidence>
<gene>
    <name evidence="5" type="ORF">QRO08_11660</name>
</gene>
<dbReference type="PANTHER" id="PTHR30258:SF2">
    <property type="entry name" value="COMG OPERON PROTEIN 1"/>
    <property type="match status" value="1"/>
</dbReference>
<proteinExistence type="inferred from homology"/>
<dbReference type="InterPro" id="IPR001482">
    <property type="entry name" value="T2SS/T4SS_dom"/>
</dbReference>
<comment type="similarity">
    <text evidence="1">Belongs to the GSP E family.</text>
</comment>
<dbReference type="PANTHER" id="PTHR30258">
    <property type="entry name" value="TYPE II SECRETION SYSTEM PROTEIN GSPE-RELATED"/>
    <property type="match status" value="1"/>
</dbReference>
<dbReference type="Gene3D" id="3.40.50.300">
    <property type="entry name" value="P-loop containing nucleotide triphosphate hydrolases"/>
    <property type="match status" value="1"/>
</dbReference>
<keyword evidence="3" id="KW-0067">ATP-binding</keyword>
<dbReference type="SUPFAM" id="SSF52540">
    <property type="entry name" value="P-loop containing nucleoside triphosphate hydrolases"/>
    <property type="match status" value="1"/>
</dbReference>
<evidence type="ECO:0000259" key="4">
    <source>
        <dbReference type="Pfam" id="PF00437"/>
    </source>
</evidence>
<keyword evidence="2" id="KW-0547">Nucleotide-binding</keyword>
<keyword evidence="6" id="KW-1185">Reference proteome</keyword>
<feature type="domain" description="Bacterial type II secretion system protein E" evidence="4">
    <location>
        <begin position="109"/>
        <end position="271"/>
    </location>
</feature>
<protein>
    <submittedName>
        <fullName evidence="5">ATPase, T2SS/T4P/T4SS family</fullName>
    </submittedName>
</protein>
<organism evidence="5 6">
    <name type="scientific">Paracidovorax citrulli</name>
    <name type="common">Acidovorax citrulli</name>
    <dbReference type="NCBI Taxonomy" id="80869"/>
    <lineage>
        <taxon>Bacteria</taxon>
        <taxon>Pseudomonadati</taxon>
        <taxon>Pseudomonadota</taxon>
        <taxon>Betaproteobacteria</taxon>
        <taxon>Burkholderiales</taxon>
        <taxon>Comamonadaceae</taxon>
        <taxon>Paracidovorax</taxon>
    </lineage>
</organism>
<reference evidence="5 6" key="1">
    <citation type="submission" date="2023-06" db="EMBL/GenBank/DDBJ databases">
        <authorList>
            <person name="Ham H."/>
            <person name="Park D.S."/>
        </authorList>
    </citation>
    <scope>NUCLEOTIDE SEQUENCE [LARGE SCALE GENOMIC DNA]</scope>
    <source>
        <strain evidence="5 6">KACC 17005</strain>
    </source>
</reference>
<dbReference type="Pfam" id="PF00437">
    <property type="entry name" value="T2SSE"/>
    <property type="match status" value="1"/>
</dbReference>
<accession>A0ABY9AW57</accession>
<dbReference type="EMBL" id="CP127363">
    <property type="protein sequence ID" value="WIY51180.1"/>
    <property type="molecule type" value="Genomic_DNA"/>
</dbReference>
<evidence type="ECO:0000256" key="1">
    <source>
        <dbReference type="ARBA" id="ARBA00006611"/>
    </source>
</evidence>